<dbReference type="AlphaFoldDB" id="B0DH98"/>
<feature type="transmembrane region" description="Helical" evidence="12">
    <location>
        <begin position="121"/>
        <end position="144"/>
    </location>
</feature>
<feature type="transmembrane region" description="Helical" evidence="12">
    <location>
        <begin position="413"/>
        <end position="439"/>
    </location>
</feature>
<feature type="region of interest" description="Disordered" evidence="11">
    <location>
        <begin position="486"/>
        <end position="559"/>
    </location>
</feature>
<feature type="transmembrane region" description="Helical" evidence="12">
    <location>
        <begin position="31"/>
        <end position="50"/>
    </location>
</feature>
<comment type="subcellular location">
    <subcellularLocation>
        <location evidence="1">Membrane</location>
        <topology evidence="1">Multi-pass membrane protein</topology>
    </subcellularLocation>
</comment>
<dbReference type="OrthoDB" id="2190219at2759"/>
<feature type="transmembrane region" description="Helical" evidence="12">
    <location>
        <begin position="184"/>
        <end position="203"/>
    </location>
</feature>
<dbReference type="Proteomes" id="UP000001194">
    <property type="component" value="Unassembled WGS sequence"/>
</dbReference>
<comment type="similarity">
    <text evidence="2">Belongs to the fungal Na(+)/H(+) exchanger family.</text>
</comment>
<dbReference type="PANTHER" id="PTHR31382">
    <property type="entry name" value="NA(+)/H(+) ANTIPORTER"/>
    <property type="match status" value="1"/>
</dbReference>
<evidence type="ECO:0000256" key="10">
    <source>
        <dbReference type="ARBA" id="ARBA00023201"/>
    </source>
</evidence>
<dbReference type="EMBL" id="DS547110">
    <property type="protein sequence ID" value="EDR06073.1"/>
    <property type="molecule type" value="Genomic_DNA"/>
</dbReference>
<keyword evidence="15" id="KW-1185">Reference proteome</keyword>
<keyword evidence="10" id="KW-0739">Sodium transport</keyword>
<feature type="transmembrane region" description="Helical" evidence="12">
    <location>
        <begin position="215"/>
        <end position="239"/>
    </location>
</feature>
<dbReference type="GO" id="GO:0120029">
    <property type="term" value="P:proton export across plasma membrane"/>
    <property type="evidence" value="ECO:0007669"/>
    <property type="project" value="InterPro"/>
</dbReference>
<dbReference type="KEGG" id="lbc:LACBIDRAFT_302195"/>
<dbReference type="GO" id="GO:0036376">
    <property type="term" value="P:sodium ion export across plasma membrane"/>
    <property type="evidence" value="ECO:0007669"/>
    <property type="project" value="InterPro"/>
</dbReference>
<keyword evidence="8" id="KW-0406">Ion transport</keyword>
<feature type="domain" description="Cation/H+ exchanger transmembrane" evidence="13">
    <location>
        <begin position="45"/>
        <end position="436"/>
    </location>
</feature>
<keyword evidence="7" id="KW-0915">Sodium</keyword>
<evidence type="ECO:0000313" key="14">
    <source>
        <dbReference type="EMBL" id="EDR06073.1"/>
    </source>
</evidence>
<feature type="transmembrane region" description="Helical" evidence="12">
    <location>
        <begin position="259"/>
        <end position="290"/>
    </location>
</feature>
<dbReference type="PANTHER" id="PTHR31382:SF4">
    <property type="entry name" value="NA(+)_H(+) ANTIPORTER"/>
    <property type="match status" value="1"/>
</dbReference>
<name>B0DH98_LACBS</name>
<organism evidence="15">
    <name type="scientific">Laccaria bicolor (strain S238N-H82 / ATCC MYA-4686)</name>
    <name type="common">Bicoloured deceiver</name>
    <name type="synonym">Laccaria laccata var. bicolor</name>
    <dbReference type="NCBI Taxonomy" id="486041"/>
    <lineage>
        <taxon>Eukaryota</taxon>
        <taxon>Fungi</taxon>
        <taxon>Dikarya</taxon>
        <taxon>Basidiomycota</taxon>
        <taxon>Agaricomycotina</taxon>
        <taxon>Agaricomycetes</taxon>
        <taxon>Agaricomycetidae</taxon>
        <taxon>Agaricales</taxon>
        <taxon>Agaricineae</taxon>
        <taxon>Hydnangiaceae</taxon>
        <taxon>Laccaria</taxon>
    </lineage>
</organism>
<evidence type="ECO:0000259" key="13">
    <source>
        <dbReference type="Pfam" id="PF00999"/>
    </source>
</evidence>
<feature type="transmembrane region" description="Helical" evidence="12">
    <location>
        <begin position="89"/>
        <end position="109"/>
    </location>
</feature>
<dbReference type="GeneID" id="6079002"/>
<evidence type="ECO:0000256" key="3">
    <source>
        <dbReference type="ARBA" id="ARBA00022448"/>
    </source>
</evidence>
<keyword evidence="5 12" id="KW-0812">Transmembrane</keyword>
<dbReference type="InterPro" id="IPR004712">
    <property type="entry name" value="Na+/H+_antiporter_fungi"/>
</dbReference>
<dbReference type="GO" id="GO:0030007">
    <property type="term" value="P:intracellular potassium ion homeostasis"/>
    <property type="evidence" value="ECO:0007669"/>
    <property type="project" value="TreeGrafter"/>
</dbReference>
<gene>
    <name evidence="14" type="ORF">LACBIDRAFT_302195</name>
</gene>
<evidence type="ECO:0000256" key="5">
    <source>
        <dbReference type="ARBA" id="ARBA00022692"/>
    </source>
</evidence>
<feature type="transmembrane region" description="Helical" evidence="12">
    <location>
        <begin position="59"/>
        <end position="77"/>
    </location>
</feature>
<proteinExistence type="inferred from homology"/>
<keyword evidence="4" id="KW-0050">Antiport</keyword>
<feature type="transmembrane region" description="Helical" evidence="12">
    <location>
        <begin position="329"/>
        <end position="351"/>
    </location>
</feature>
<evidence type="ECO:0000256" key="4">
    <source>
        <dbReference type="ARBA" id="ARBA00022449"/>
    </source>
</evidence>
<keyword evidence="9 12" id="KW-0472">Membrane</keyword>
<feature type="compositionally biased region" description="Basic and acidic residues" evidence="11">
    <location>
        <begin position="510"/>
        <end position="520"/>
    </location>
</feature>
<dbReference type="GO" id="GO:0005886">
    <property type="term" value="C:plasma membrane"/>
    <property type="evidence" value="ECO:0007669"/>
    <property type="project" value="InterPro"/>
</dbReference>
<feature type="compositionally biased region" description="Polar residues" evidence="11">
    <location>
        <begin position="521"/>
        <end position="538"/>
    </location>
</feature>
<evidence type="ECO:0000256" key="8">
    <source>
        <dbReference type="ARBA" id="ARBA00023065"/>
    </source>
</evidence>
<evidence type="ECO:0000313" key="15">
    <source>
        <dbReference type="Proteomes" id="UP000001194"/>
    </source>
</evidence>
<evidence type="ECO:0000256" key="11">
    <source>
        <dbReference type="SAM" id="MobiDB-lite"/>
    </source>
</evidence>
<dbReference type="HOGENOM" id="CLU_008635_5_2_1"/>
<protein>
    <submittedName>
        <fullName evidence="14">Predicted protein</fullName>
    </submittedName>
</protein>
<feature type="transmembrane region" description="Helical" evidence="12">
    <location>
        <begin position="372"/>
        <end position="393"/>
    </location>
</feature>
<evidence type="ECO:0000256" key="12">
    <source>
        <dbReference type="SAM" id="Phobius"/>
    </source>
</evidence>
<feature type="transmembrane region" description="Helical" evidence="12">
    <location>
        <begin position="302"/>
        <end position="323"/>
    </location>
</feature>
<dbReference type="GO" id="GO:0015385">
    <property type="term" value="F:sodium:proton antiporter activity"/>
    <property type="evidence" value="ECO:0007669"/>
    <property type="project" value="InterPro"/>
</dbReference>
<keyword evidence="3" id="KW-0813">Transport</keyword>
<dbReference type="InParanoid" id="B0DH98"/>
<accession>B0DH98</accession>
<reference evidence="14 15" key="1">
    <citation type="journal article" date="2008" name="Nature">
        <title>The genome of Laccaria bicolor provides insights into mycorrhizal symbiosis.</title>
        <authorList>
            <person name="Martin F."/>
            <person name="Aerts A."/>
            <person name="Ahren D."/>
            <person name="Brun A."/>
            <person name="Danchin E.G.J."/>
            <person name="Duchaussoy F."/>
            <person name="Gibon J."/>
            <person name="Kohler A."/>
            <person name="Lindquist E."/>
            <person name="Pereda V."/>
            <person name="Salamov A."/>
            <person name="Shapiro H.J."/>
            <person name="Wuyts J."/>
            <person name="Blaudez D."/>
            <person name="Buee M."/>
            <person name="Brokstein P."/>
            <person name="Canbaeck B."/>
            <person name="Cohen D."/>
            <person name="Courty P.E."/>
            <person name="Coutinho P.M."/>
            <person name="Delaruelle C."/>
            <person name="Detter J.C."/>
            <person name="Deveau A."/>
            <person name="DiFazio S."/>
            <person name="Duplessis S."/>
            <person name="Fraissinet-Tachet L."/>
            <person name="Lucic E."/>
            <person name="Frey-Klett P."/>
            <person name="Fourrey C."/>
            <person name="Feussner I."/>
            <person name="Gay G."/>
            <person name="Grimwood J."/>
            <person name="Hoegger P.J."/>
            <person name="Jain P."/>
            <person name="Kilaru S."/>
            <person name="Labbe J."/>
            <person name="Lin Y.C."/>
            <person name="Legue V."/>
            <person name="Le Tacon F."/>
            <person name="Marmeisse R."/>
            <person name="Melayah D."/>
            <person name="Montanini B."/>
            <person name="Muratet M."/>
            <person name="Nehls U."/>
            <person name="Niculita-Hirzel H."/>
            <person name="Oudot-Le Secq M.P."/>
            <person name="Peter M."/>
            <person name="Quesneville H."/>
            <person name="Rajashekar B."/>
            <person name="Reich M."/>
            <person name="Rouhier N."/>
            <person name="Schmutz J."/>
            <person name="Yin T."/>
            <person name="Chalot M."/>
            <person name="Henrissat B."/>
            <person name="Kuees U."/>
            <person name="Lucas S."/>
            <person name="Van de Peer Y."/>
            <person name="Podila G.K."/>
            <person name="Polle A."/>
            <person name="Pukkila P.J."/>
            <person name="Richardson P.M."/>
            <person name="Rouze P."/>
            <person name="Sanders I.R."/>
            <person name="Stajich J.E."/>
            <person name="Tunlid A."/>
            <person name="Tuskan G."/>
            <person name="Grigoriev I.V."/>
        </authorList>
    </citation>
    <scope>NUCLEOTIDE SEQUENCE [LARGE SCALE GENOMIC DNA]</scope>
    <source>
        <strain evidence="15">S238N-H82 / ATCC MYA-4686</strain>
    </source>
</reference>
<keyword evidence="6 12" id="KW-1133">Transmembrane helix</keyword>
<evidence type="ECO:0000256" key="1">
    <source>
        <dbReference type="ARBA" id="ARBA00004141"/>
    </source>
</evidence>
<evidence type="ECO:0000256" key="7">
    <source>
        <dbReference type="ARBA" id="ARBA00023053"/>
    </source>
</evidence>
<feature type="compositionally biased region" description="Low complexity" evidence="11">
    <location>
        <begin position="492"/>
        <end position="503"/>
    </location>
</feature>
<evidence type="ECO:0000256" key="2">
    <source>
        <dbReference type="ARBA" id="ARBA00005248"/>
    </source>
</evidence>
<sequence>MRDPSSVLPSVRNARCLELIADDPSFTNVGVAYMCLGGFVVAFSMFSLLARDKLYINEVVLGTAFGILMGPHFAGVFNPRSWGSHSNAITLEAMRVILAIGLFAIGVELPKTYMAKHAKSLLVMIIPTMAIGWFIVAGLIHLLFPQFNFVSCLAIAACLTPTDPIISAAINVPMRLRHLLSAESAANDGLAYPFLTIAIYLTVDATKREAIGHWVLVGCLYQVVLGVFVGVLLGLAFSSLMEFSHRHGLIDRQSYVTQYLSLAIFVSGIVSTLGSDDLLAVFAAGCAISWDGEFTVYTEGQLFSSVIDFVLNCVGFIYIGAWLPFESFTIPALDITPGRLLLLTMGVLLLRRIPPMLMLYKWIPEITSWRQALFSGHFGPMGVGAVYTSTLAIQKLTTPQNPPITQEDMLTTALHPIVSFVVLNSIVVHGLSIPLFSAWCNIRTLSLSRTLSSMTTSDWFYKNTAQNEANEDQMSFHVTVDFELQSPKESGPKTATAPSTATPEVDVDFQEGKNQTELENVRLATTPTDNQDTETSNIAGPPGTPVPAFQVRPLAGHGQ</sequence>
<dbReference type="Pfam" id="PF00999">
    <property type="entry name" value="Na_H_Exchanger"/>
    <property type="match status" value="1"/>
</dbReference>
<dbReference type="InterPro" id="IPR006153">
    <property type="entry name" value="Cation/H_exchanger_TM"/>
</dbReference>
<evidence type="ECO:0000256" key="9">
    <source>
        <dbReference type="ARBA" id="ARBA00023136"/>
    </source>
</evidence>
<dbReference type="GO" id="GO:0042391">
    <property type="term" value="P:regulation of membrane potential"/>
    <property type="evidence" value="ECO:0007669"/>
    <property type="project" value="InterPro"/>
</dbReference>
<evidence type="ECO:0000256" key="6">
    <source>
        <dbReference type="ARBA" id="ARBA00022989"/>
    </source>
</evidence>
<dbReference type="RefSeq" id="XP_001883361.1">
    <property type="nucleotide sequence ID" value="XM_001883326.1"/>
</dbReference>